<proteinExistence type="predicted"/>
<dbReference type="EMBL" id="BMDI01000003">
    <property type="protein sequence ID" value="GGI21471.1"/>
    <property type="molecule type" value="Genomic_DNA"/>
</dbReference>
<comment type="caution">
    <text evidence="2">The sequence shown here is derived from an EMBL/GenBank/DDBJ whole genome shotgun (WGS) entry which is preliminary data.</text>
</comment>
<evidence type="ECO:0000313" key="2">
    <source>
        <dbReference type="EMBL" id="GGI21471.1"/>
    </source>
</evidence>
<dbReference type="Proteomes" id="UP000642180">
    <property type="component" value="Unassembled WGS sequence"/>
</dbReference>
<dbReference type="RefSeq" id="WP_188382129.1">
    <property type="nucleotide sequence ID" value="NZ_BMDI01000003.1"/>
</dbReference>
<keyword evidence="3" id="KW-1185">Reference proteome</keyword>
<dbReference type="Pfam" id="PF25191">
    <property type="entry name" value="DUF7832"/>
    <property type="match status" value="1"/>
</dbReference>
<accession>A0A8J3ASU7</accession>
<organism evidence="2 3">
    <name type="scientific">Oxalicibacterium faecigallinarum</name>
    <dbReference type="NCBI Taxonomy" id="573741"/>
    <lineage>
        <taxon>Bacteria</taxon>
        <taxon>Pseudomonadati</taxon>
        <taxon>Pseudomonadota</taxon>
        <taxon>Betaproteobacteria</taxon>
        <taxon>Burkholderiales</taxon>
        <taxon>Oxalobacteraceae</taxon>
        <taxon>Oxalicibacterium</taxon>
    </lineage>
</organism>
<reference evidence="3" key="1">
    <citation type="journal article" date="2019" name="Int. J. Syst. Evol. Microbiol.">
        <title>The Global Catalogue of Microorganisms (GCM) 10K type strain sequencing project: providing services to taxonomists for standard genome sequencing and annotation.</title>
        <authorList>
            <consortium name="The Broad Institute Genomics Platform"/>
            <consortium name="The Broad Institute Genome Sequencing Center for Infectious Disease"/>
            <person name="Wu L."/>
            <person name="Ma J."/>
        </authorList>
    </citation>
    <scope>NUCLEOTIDE SEQUENCE [LARGE SCALE GENOMIC DNA]</scope>
    <source>
        <strain evidence="3">CCM 2767</strain>
    </source>
</reference>
<dbReference type="InterPro" id="IPR057154">
    <property type="entry name" value="DUF7832"/>
</dbReference>
<evidence type="ECO:0000259" key="1">
    <source>
        <dbReference type="Pfam" id="PF25191"/>
    </source>
</evidence>
<protein>
    <recommendedName>
        <fullName evidence="1">DUF7832 domain-containing protein</fullName>
    </recommendedName>
</protein>
<dbReference type="AlphaFoldDB" id="A0A8J3ASU7"/>
<name>A0A8J3ASU7_9BURK</name>
<gene>
    <name evidence="2" type="ORF">GCM10008066_29230</name>
</gene>
<evidence type="ECO:0000313" key="3">
    <source>
        <dbReference type="Proteomes" id="UP000642180"/>
    </source>
</evidence>
<feature type="domain" description="DUF7832" evidence="1">
    <location>
        <begin position="2"/>
        <end position="105"/>
    </location>
</feature>
<sequence length="149" mass="17196">MKYDDASWHYGGDFPVDQPAEHGGTHIALFLRWCLTKGWAGEWLQEESPDDITDVMNGTQSATAFLFAHDGKFVDDMLNDEGKAFANQYYGEDGLYLEDYSINFGHLMYVAPEDAHDFDQFSAMMEQRLKSGILTKAQFKATKKWWKFW</sequence>